<evidence type="ECO:0000259" key="1">
    <source>
        <dbReference type="Pfam" id="PF00182"/>
    </source>
</evidence>
<dbReference type="InterPro" id="IPR023346">
    <property type="entry name" value="Lysozyme-like_dom_sf"/>
</dbReference>
<gene>
    <name evidence="2" type="ORF">DY000_02032724</name>
</gene>
<dbReference type="PANTHER" id="PTHR22595">
    <property type="entry name" value="CHITINASE-RELATED"/>
    <property type="match status" value="1"/>
</dbReference>
<evidence type="ECO:0000313" key="3">
    <source>
        <dbReference type="Proteomes" id="UP000266723"/>
    </source>
</evidence>
<dbReference type="SUPFAM" id="SSF53955">
    <property type="entry name" value="Lysozyme-like"/>
    <property type="match status" value="1"/>
</dbReference>
<name>A0ABQ7DU39_BRACR</name>
<dbReference type="Gene3D" id="3.30.20.10">
    <property type="entry name" value="Endochitinase, domain 2"/>
    <property type="match status" value="1"/>
</dbReference>
<dbReference type="Pfam" id="PF00182">
    <property type="entry name" value="Glyco_hydro_19"/>
    <property type="match status" value="1"/>
</dbReference>
<dbReference type="EMBL" id="QGKV02000649">
    <property type="protein sequence ID" value="KAF3580484.1"/>
    <property type="molecule type" value="Genomic_DNA"/>
</dbReference>
<dbReference type="Gene3D" id="1.10.530.10">
    <property type="match status" value="1"/>
</dbReference>
<protein>
    <recommendedName>
        <fullName evidence="1">Glycoside hydrolase family 19 catalytic domain-containing protein</fullName>
    </recommendedName>
</protein>
<sequence length="295" mass="32727">MEYEPPRDWWGVWENAAAVAFKNGRLRIEAPVRLSHAESWREGAVIHCKGYRLHPREPDAECTRAGGSTGMQQEKGRVGPLELCRIISGNVNGKKGNAPETHGTRNGTHRDVRKVDMCVLYPAPKNPASALLALYQGRVCALILYIESSDASKSHMLRRGMFLNRYVVNKGLVLLLLRIACPLLRLLTQDFFNGIIGQAVSSCSGNGFYSHILGSVDDSRREIASFYAHVTHETGHFCYLKEIDGPSKDYYNENATHCPCNPTKGYFGRGPIQLSWNSNYRPAGTAISFDGLNVG</sequence>
<accession>A0ABQ7DU39</accession>
<keyword evidence="3" id="KW-1185">Reference proteome</keyword>
<dbReference type="PANTHER" id="PTHR22595:SF193">
    <property type="entry name" value="ENDOCHITINASE EP3"/>
    <property type="match status" value="1"/>
</dbReference>
<comment type="caution">
    <text evidence="2">The sequence shown here is derived from an EMBL/GenBank/DDBJ whole genome shotgun (WGS) entry which is preliminary data.</text>
</comment>
<feature type="domain" description="Glycoside hydrolase family 19 catalytic" evidence="1">
    <location>
        <begin position="213"/>
        <end position="293"/>
    </location>
</feature>
<proteinExistence type="predicted"/>
<dbReference type="InterPro" id="IPR000726">
    <property type="entry name" value="Glyco_hydro_19_cat"/>
</dbReference>
<dbReference type="Proteomes" id="UP000266723">
    <property type="component" value="Unassembled WGS sequence"/>
</dbReference>
<evidence type="ECO:0000313" key="2">
    <source>
        <dbReference type="EMBL" id="KAF3580484.1"/>
    </source>
</evidence>
<organism evidence="2 3">
    <name type="scientific">Brassica cretica</name>
    <name type="common">Mustard</name>
    <dbReference type="NCBI Taxonomy" id="69181"/>
    <lineage>
        <taxon>Eukaryota</taxon>
        <taxon>Viridiplantae</taxon>
        <taxon>Streptophyta</taxon>
        <taxon>Embryophyta</taxon>
        <taxon>Tracheophyta</taxon>
        <taxon>Spermatophyta</taxon>
        <taxon>Magnoliopsida</taxon>
        <taxon>eudicotyledons</taxon>
        <taxon>Gunneridae</taxon>
        <taxon>Pentapetalae</taxon>
        <taxon>rosids</taxon>
        <taxon>malvids</taxon>
        <taxon>Brassicales</taxon>
        <taxon>Brassicaceae</taxon>
        <taxon>Brassiceae</taxon>
        <taxon>Brassica</taxon>
    </lineage>
</organism>
<dbReference type="CDD" id="cd00325">
    <property type="entry name" value="chitinase_GH19"/>
    <property type="match status" value="1"/>
</dbReference>
<reference evidence="2 3" key="1">
    <citation type="journal article" date="2020" name="BMC Genomics">
        <title>Intraspecific diversification of the crop wild relative Brassica cretica Lam. using demographic model selection.</title>
        <authorList>
            <person name="Kioukis A."/>
            <person name="Michalopoulou V.A."/>
            <person name="Briers L."/>
            <person name="Pirintsos S."/>
            <person name="Studholme D.J."/>
            <person name="Pavlidis P."/>
            <person name="Sarris P.F."/>
        </authorList>
    </citation>
    <scope>NUCLEOTIDE SEQUENCE [LARGE SCALE GENOMIC DNA]</scope>
    <source>
        <strain evidence="3">cv. PFS-1207/04</strain>
    </source>
</reference>